<dbReference type="InterPro" id="IPR036388">
    <property type="entry name" value="WH-like_DNA-bd_sf"/>
</dbReference>
<dbReference type="SUPFAM" id="SSF52540">
    <property type="entry name" value="P-loop containing nucleoside triphosphate hydrolases"/>
    <property type="match status" value="1"/>
</dbReference>
<keyword evidence="5" id="KW-1185">Reference proteome</keyword>
<name>A0ABW1JI64_9ACTN</name>
<dbReference type="PROSITE" id="PS50043">
    <property type="entry name" value="HTH_LUXR_2"/>
    <property type="match status" value="1"/>
</dbReference>
<keyword evidence="2" id="KW-0067">ATP-binding</keyword>
<keyword evidence="1" id="KW-0547">Nucleotide-binding</keyword>
<dbReference type="InterPro" id="IPR041664">
    <property type="entry name" value="AAA_16"/>
</dbReference>
<feature type="domain" description="HTH luxR-type" evidence="3">
    <location>
        <begin position="845"/>
        <end position="910"/>
    </location>
</feature>
<evidence type="ECO:0000256" key="2">
    <source>
        <dbReference type="ARBA" id="ARBA00022840"/>
    </source>
</evidence>
<dbReference type="PANTHER" id="PTHR16305">
    <property type="entry name" value="TESTICULAR SOLUBLE ADENYLYL CYCLASE"/>
    <property type="match status" value="1"/>
</dbReference>
<evidence type="ECO:0000313" key="4">
    <source>
        <dbReference type="EMBL" id="MFC6008650.1"/>
    </source>
</evidence>
<proteinExistence type="predicted"/>
<sequence length="911" mass="96317">MLVGREAERQAIEALVAGARVGESGSLLLIGEAGIGKSALLEDTAATAAAAGMRLLRATGAESESEVPFGALLQVLRPGLDLLDRIPQPQAEALASALALRPGTGGDRFAIGAATLSLLSRLAEEQPVAVLVDDAHLLDRPSAQALCFAARRLTADPVVLLLAARDDVPCAVIEAGLPTRLVVGLSESDSGTLVTTSGRRLAPDVVARLCAATGGNPLALIELADEADSLESLAPDVPVRVPASLARAFARRADRLSPAARTALLVAAAGAGDLVVVSRACTALGVSVEDLDEAEQVELVRLDLGTVRFRHDLVRSGVYTDATPAQRRAVHRALADALPEADADRRAWHLGEATLGPDESTAALLDAAAQRARDRSGPAVAASAYERAARLSPDPDRQVERLVSAAECAWLAGLTATAVDLLARAGPLDRVGLRIRAAALSGAVAARTGSLQDARDVHLRAGLEFADADPDAAISLLADAIVDCLFLADTATVVRAAAAIDELDARATSTRARWLGQMAAGVAGVLTGHGGPERIRRAVQRAVADDVLRHDTVLAPWLVIGPLFLRESGISRELVSAVMASLRRASAIGDLPFLLFAVGRDQATTDRWQDAEATYSEGIHLAREAGHTTDLVACLAGLTWLESRRGDETRCREHAQEALLIARERHLGLFEAWSLFALGDLELGFGRPDVALQHFQQLQQLLVGLGFEDVDLSPAPELVDALVRLGRPDDARELAAGYAQGAVAKGQPWSLARAARALAMTCPDDEVDQQITEALRHHEHTLDSFEVARTQLAHGARLRRARRRTDAREPLRAALATFDRLGAAPWAEQAAAELLATGESAQRRDASGIRELTPQELQVARLLAGGRTTREAAAALFLSPKTIEYHLRNVYIKLGITSRAELSAKLPSSPP</sequence>
<dbReference type="SUPFAM" id="SSF48452">
    <property type="entry name" value="TPR-like"/>
    <property type="match status" value="1"/>
</dbReference>
<gene>
    <name evidence="4" type="ORF">ACFQDO_16060</name>
</gene>
<dbReference type="PANTHER" id="PTHR16305:SF35">
    <property type="entry name" value="TRANSCRIPTIONAL ACTIVATOR DOMAIN"/>
    <property type="match status" value="1"/>
</dbReference>
<dbReference type="Pfam" id="PF00196">
    <property type="entry name" value="GerE"/>
    <property type="match status" value="1"/>
</dbReference>
<dbReference type="CDD" id="cd06170">
    <property type="entry name" value="LuxR_C_like"/>
    <property type="match status" value="1"/>
</dbReference>
<dbReference type="RefSeq" id="WP_345714601.1">
    <property type="nucleotide sequence ID" value="NZ_BAABFP010000002.1"/>
</dbReference>
<dbReference type="Gene3D" id="1.10.10.10">
    <property type="entry name" value="Winged helix-like DNA-binding domain superfamily/Winged helix DNA-binding domain"/>
    <property type="match status" value="1"/>
</dbReference>
<dbReference type="InterPro" id="IPR027417">
    <property type="entry name" value="P-loop_NTPase"/>
</dbReference>
<protein>
    <submittedName>
        <fullName evidence="4">Helix-turn-helix transcriptional regulator</fullName>
    </submittedName>
</protein>
<organism evidence="4 5">
    <name type="scientific">Angustibacter luteus</name>
    <dbReference type="NCBI Taxonomy" id="658456"/>
    <lineage>
        <taxon>Bacteria</taxon>
        <taxon>Bacillati</taxon>
        <taxon>Actinomycetota</taxon>
        <taxon>Actinomycetes</taxon>
        <taxon>Kineosporiales</taxon>
        <taxon>Kineosporiaceae</taxon>
    </lineage>
</organism>
<accession>A0ABW1JI64</accession>
<evidence type="ECO:0000256" key="1">
    <source>
        <dbReference type="ARBA" id="ARBA00022741"/>
    </source>
</evidence>
<dbReference type="PRINTS" id="PR00038">
    <property type="entry name" value="HTHLUXR"/>
</dbReference>
<dbReference type="SMART" id="SM00421">
    <property type="entry name" value="HTH_LUXR"/>
    <property type="match status" value="1"/>
</dbReference>
<dbReference type="InterPro" id="IPR016032">
    <property type="entry name" value="Sig_transdc_resp-reg_C-effctor"/>
</dbReference>
<dbReference type="EMBL" id="JBHSRD010000006">
    <property type="protein sequence ID" value="MFC6008650.1"/>
    <property type="molecule type" value="Genomic_DNA"/>
</dbReference>
<comment type="caution">
    <text evidence="4">The sequence shown here is derived from an EMBL/GenBank/DDBJ whole genome shotgun (WGS) entry which is preliminary data.</text>
</comment>
<dbReference type="Pfam" id="PF13191">
    <property type="entry name" value="AAA_16"/>
    <property type="match status" value="1"/>
</dbReference>
<dbReference type="InterPro" id="IPR000792">
    <property type="entry name" value="Tscrpt_reg_LuxR_C"/>
</dbReference>
<reference evidence="5" key="1">
    <citation type="journal article" date="2019" name="Int. J. Syst. Evol. Microbiol.">
        <title>The Global Catalogue of Microorganisms (GCM) 10K type strain sequencing project: providing services to taxonomists for standard genome sequencing and annotation.</title>
        <authorList>
            <consortium name="The Broad Institute Genomics Platform"/>
            <consortium name="The Broad Institute Genome Sequencing Center for Infectious Disease"/>
            <person name="Wu L."/>
            <person name="Ma J."/>
        </authorList>
    </citation>
    <scope>NUCLEOTIDE SEQUENCE [LARGE SCALE GENOMIC DNA]</scope>
    <source>
        <strain evidence="5">KACC 14249</strain>
    </source>
</reference>
<dbReference type="InterPro" id="IPR011990">
    <property type="entry name" value="TPR-like_helical_dom_sf"/>
</dbReference>
<dbReference type="SUPFAM" id="SSF46894">
    <property type="entry name" value="C-terminal effector domain of the bipartite response regulators"/>
    <property type="match status" value="1"/>
</dbReference>
<dbReference type="Proteomes" id="UP001596189">
    <property type="component" value="Unassembled WGS sequence"/>
</dbReference>
<evidence type="ECO:0000313" key="5">
    <source>
        <dbReference type="Proteomes" id="UP001596189"/>
    </source>
</evidence>
<dbReference type="Gene3D" id="1.25.40.10">
    <property type="entry name" value="Tetratricopeptide repeat domain"/>
    <property type="match status" value="1"/>
</dbReference>
<evidence type="ECO:0000259" key="3">
    <source>
        <dbReference type="PROSITE" id="PS50043"/>
    </source>
</evidence>